<dbReference type="InterPro" id="IPR011009">
    <property type="entry name" value="Kinase-like_dom_sf"/>
</dbReference>
<proteinExistence type="predicted"/>
<dbReference type="Proteomes" id="UP000028880">
    <property type="component" value="Unassembled WGS sequence"/>
</dbReference>
<reference evidence="2" key="2">
    <citation type="submission" date="2014-04" db="EMBL/GenBank/DDBJ databases">
        <authorList>
            <person name="Xu Y.W."/>
            <person name="Yang Q."/>
        </authorList>
    </citation>
    <scope>NUCLEOTIDE SEQUENCE</scope>
    <source>
        <strain evidence="2">DSM 44626</strain>
    </source>
</reference>
<evidence type="ECO:0000259" key="1">
    <source>
        <dbReference type="Pfam" id="PF01636"/>
    </source>
</evidence>
<dbReference type="PANTHER" id="PTHR11012:SF30">
    <property type="entry name" value="PROTEIN KINASE-LIKE DOMAIN-CONTAINING"/>
    <property type="match status" value="1"/>
</dbReference>
<dbReference type="eggNOG" id="COG3178">
    <property type="taxonomic scope" value="Bacteria"/>
</dbReference>
<dbReference type="EMBL" id="HG964446">
    <property type="protein sequence ID" value="CDO90257.1"/>
    <property type="molecule type" value="Genomic_DNA"/>
</dbReference>
<dbReference type="AlphaFoldDB" id="A0A024K3W0"/>
<dbReference type="EMBL" id="LQPY01000037">
    <property type="protein sequence ID" value="ORW99927.1"/>
    <property type="molecule type" value="Genomic_DNA"/>
</dbReference>
<gene>
    <name evidence="3" type="ORF">AWC29_26555</name>
    <name evidence="2" type="ORF">BN973_04650</name>
</gene>
<dbReference type="RefSeq" id="WP_036470997.1">
    <property type="nucleotide sequence ID" value="NZ_HG964446.1"/>
</dbReference>
<dbReference type="Gene3D" id="3.90.1200.10">
    <property type="match status" value="1"/>
</dbReference>
<feature type="domain" description="Aminoglycoside phosphotransferase" evidence="1">
    <location>
        <begin position="79"/>
        <end position="291"/>
    </location>
</feature>
<reference evidence="3 4" key="3">
    <citation type="submission" date="2016-01" db="EMBL/GenBank/DDBJ databases">
        <title>The new phylogeny of the genus Mycobacterium.</title>
        <authorList>
            <person name="Tarcisio F."/>
            <person name="Conor M."/>
            <person name="Antonella G."/>
            <person name="Elisabetta G."/>
            <person name="Giulia F.S."/>
            <person name="Sara T."/>
            <person name="Anna F."/>
            <person name="Clotilde B."/>
            <person name="Roberto B."/>
            <person name="Veronica D.S."/>
            <person name="Fabio R."/>
            <person name="Monica P."/>
            <person name="Olivier J."/>
            <person name="Enrico T."/>
            <person name="Nicola S."/>
        </authorList>
    </citation>
    <scope>NUCLEOTIDE SEQUENCE [LARGE SCALE GENOMIC DNA]</scope>
    <source>
        <strain evidence="3 4">DSM 44626</strain>
    </source>
</reference>
<dbReference type="Pfam" id="PF01636">
    <property type="entry name" value="APH"/>
    <property type="match status" value="1"/>
</dbReference>
<dbReference type="InterPro" id="IPR002575">
    <property type="entry name" value="Aminoglycoside_PTrfase"/>
</dbReference>
<keyword evidence="2" id="KW-0808">Transferase</keyword>
<dbReference type="HOGENOM" id="CLU_061751_0_0_11"/>
<evidence type="ECO:0000313" key="4">
    <source>
        <dbReference type="Proteomes" id="UP000193710"/>
    </source>
</evidence>
<protein>
    <submittedName>
        <fullName evidence="2">Aminoglycoside phosphotransferase</fullName>
    </submittedName>
</protein>
<sequence length="351" mass="39608">MSLRQLPQSADDLDDSWASQALGTSVRVVARESVGLGTAFACRLFRLTLDGPPGIPTSVLVKMPIVGDTRAMLDGIGTYSREIEFYRELAPHLPVRTPRIYSAEQATDSTDFVLVMEDLAGDCVQIDQHEGFSRQQAEGIIDGLARFHGWSWGKEQLLQRYSAKFWPTSSGDGRTLQQQYGQLFAYVWGLRRDALVELLPPSAVWISDHFTELQPRMLDVLATPTCITHGELRSDNLLLDTNGEPVFIDFQTVGQECGIRELEYLLCTSMPPERLAGIEDALIQRYCSGLTNYEPDQAREQYRWATAYNLLWPIMANVRWEASDQRGRDRLDDMVRRLGSAVERHSSADLF</sequence>
<evidence type="ECO:0000313" key="2">
    <source>
        <dbReference type="EMBL" id="CDO90257.1"/>
    </source>
</evidence>
<dbReference type="Proteomes" id="UP000193710">
    <property type="component" value="Unassembled WGS sequence"/>
</dbReference>
<organism evidence="2">
    <name type="scientific">Mycobacterium triplex</name>
    <dbReference type="NCBI Taxonomy" id="47839"/>
    <lineage>
        <taxon>Bacteria</taxon>
        <taxon>Bacillati</taxon>
        <taxon>Actinomycetota</taxon>
        <taxon>Actinomycetes</taxon>
        <taxon>Mycobacteriales</taxon>
        <taxon>Mycobacteriaceae</taxon>
        <taxon>Mycobacterium</taxon>
        <taxon>Mycobacterium simiae complex</taxon>
    </lineage>
</organism>
<evidence type="ECO:0000313" key="3">
    <source>
        <dbReference type="EMBL" id="ORW99927.1"/>
    </source>
</evidence>
<dbReference type="STRING" id="47839.BN973_04650"/>
<name>A0A024K3W0_9MYCO</name>
<dbReference type="GO" id="GO:0016740">
    <property type="term" value="F:transferase activity"/>
    <property type="evidence" value="ECO:0007669"/>
    <property type="project" value="UniProtKB-KW"/>
</dbReference>
<dbReference type="SUPFAM" id="SSF56112">
    <property type="entry name" value="Protein kinase-like (PK-like)"/>
    <property type="match status" value="1"/>
</dbReference>
<keyword evidence="4" id="KW-1185">Reference proteome</keyword>
<reference evidence="2" key="1">
    <citation type="journal article" date="2014" name="Genome Announc.">
        <title>Draft Genome Sequence of Mycobacterium triplex DSM 44626.</title>
        <authorList>
            <person name="Sassi M."/>
            <person name="Croce O."/>
            <person name="Robert C."/>
            <person name="Raoult D."/>
            <person name="Drancourt M."/>
        </authorList>
    </citation>
    <scope>NUCLEOTIDE SEQUENCE [LARGE SCALE GENOMIC DNA]</scope>
    <source>
        <strain evidence="2">DSM 44626</strain>
    </source>
</reference>
<accession>A0A024K3W0</accession>
<dbReference type="PANTHER" id="PTHR11012">
    <property type="entry name" value="PROTEIN KINASE-LIKE DOMAIN-CONTAINING"/>
    <property type="match status" value="1"/>
</dbReference>